<proteinExistence type="predicted"/>
<gene>
    <name evidence="1" type="ORF">PDJAM_G00217820</name>
</gene>
<dbReference type="EMBL" id="CM040980">
    <property type="protein sequence ID" value="MCJ8732977.1"/>
    <property type="molecule type" value="Genomic_DNA"/>
</dbReference>
<dbReference type="Proteomes" id="UP000830395">
    <property type="component" value="Chromosome 6"/>
</dbReference>
<feature type="non-terminal residue" evidence="1">
    <location>
        <position position="1"/>
    </location>
</feature>
<evidence type="ECO:0000313" key="2">
    <source>
        <dbReference type="Proteomes" id="UP000830395"/>
    </source>
</evidence>
<evidence type="ECO:0000313" key="1">
    <source>
        <dbReference type="EMBL" id="MCJ8732977.1"/>
    </source>
</evidence>
<comment type="caution">
    <text evidence="1">The sequence shown here is derived from an EMBL/GenBank/DDBJ whole genome shotgun (WGS) entry which is preliminary data.</text>
</comment>
<keyword evidence="2" id="KW-1185">Reference proteome</keyword>
<sequence length="135" mass="14415">KCRITDEGGAALTAALRSNSSLKVLDLRDNKLTDSVTKQLSEILKHSGGHLIHDLSTFLQSKMKLGGNKHGRVTSEPESSTVQEEQRWGEMQYTELGGSSVDSNTGSSVDSNVGSSVDDVSSQQNQDGSGTVTEF</sequence>
<protein>
    <submittedName>
        <fullName evidence="1">Uncharacterized protein</fullName>
    </submittedName>
</protein>
<name>A0ACC5YBQ8_9TELE</name>
<reference evidence="1" key="1">
    <citation type="submission" date="2020-02" db="EMBL/GenBank/DDBJ databases">
        <title>Genome sequencing of the panga catfish, Pangasius djambal.</title>
        <authorList>
            <person name="Wen M."/>
            <person name="Zahm M."/>
            <person name="Roques C."/>
            <person name="Cabau C."/>
            <person name="Klopp C."/>
            <person name="Donnadieu C."/>
            <person name="Jouanno E."/>
            <person name="Avarre J.-C."/>
            <person name="Campet M."/>
            <person name="Ha T."/>
            <person name="Dugue R."/>
            <person name="Lampietro C."/>
            <person name="Louis A."/>
            <person name="Herpin A."/>
            <person name="Echchiki A."/>
            <person name="Berthelot C."/>
            <person name="Parey E."/>
            <person name="Roest-Crollius H."/>
            <person name="Braasch I."/>
            <person name="Postlethwait J.H."/>
            <person name="Bobe J."/>
            <person name="Montfort J."/>
            <person name="Bouchez O."/>
            <person name="Begum T."/>
            <person name="Schartl M."/>
            <person name="Gustiano R."/>
            <person name="Guiguen Y."/>
        </authorList>
    </citation>
    <scope>NUCLEOTIDE SEQUENCE</scope>
    <source>
        <strain evidence="1">Pdj_M5554</strain>
    </source>
</reference>
<organism evidence="1 2">
    <name type="scientific">Pangasius djambal</name>
    <dbReference type="NCBI Taxonomy" id="1691987"/>
    <lineage>
        <taxon>Eukaryota</taxon>
        <taxon>Metazoa</taxon>
        <taxon>Chordata</taxon>
        <taxon>Craniata</taxon>
        <taxon>Vertebrata</taxon>
        <taxon>Euteleostomi</taxon>
        <taxon>Actinopterygii</taxon>
        <taxon>Neopterygii</taxon>
        <taxon>Teleostei</taxon>
        <taxon>Ostariophysi</taxon>
        <taxon>Siluriformes</taxon>
        <taxon>Pangasiidae</taxon>
        <taxon>Pangasius</taxon>
    </lineage>
</organism>
<accession>A0ACC5YBQ8</accession>